<comment type="catalytic activity">
    <reaction evidence="1 9">
        <text>a ribonucleoside 5'-phosphate + H2O = a ribonucleoside + phosphate</text>
        <dbReference type="Rhea" id="RHEA:12484"/>
        <dbReference type="ChEBI" id="CHEBI:15377"/>
        <dbReference type="ChEBI" id="CHEBI:18254"/>
        <dbReference type="ChEBI" id="CHEBI:43474"/>
        <dbReference type="ChEBI" id="CHEBI:58043"/>
        <dbReference type="EC" id="3.1.3.5"/>
    </reaction>
</comment>
<keyword evidence="4" id="KW-0479">Metal-binding</keyword>
<dbReference type="NCBIfam" id="TIGR01544">
    <property type="entry name" value="HAD-SF-IE"/>
    <property type="match status" value="1"/>
</dbReference>
<comment type="subcellular location">
    <subcellularLocation>
        <location evidence="9">Cytoplasm</location>
    </subcellularLocation>
</comment>
<dbReference type="Gene3D" id="3.40.50.1000">
    <property type="entry name" value="HAD superfamily/HAD-like"/>
    <property type="match status" value="1"/>
</dbReference>
<dbReference type="OMA" id="GPERMQI"/>
<keyword evidence="7" id="KW-0460">Magnesium</keyword>
<dbReference type="Gene3D" id="1.10.150.340">
    <property type="entry name" value="Pyrimidine 5'-nucleotidase (UMPH-1), N-terminal domain"/>
    <property type="match status" value="1"/>
</dbReference>
<keyword evidence="6 9" id="KW-0378">Hydrolase</keyword>
<gene>
    <name evidence="11" type="primary">LOC108673218</name>
</gene>
<evidence type="ECO:0000256" key="5">
    <source>
        <dbReference type="ARBA" id="ARBA00022741"/>
    </source>
</evidence>
<dbReference type="Pfam" id="PF05822">
    <property type="entry name" value="UMPH-1"/>
    <property type="match status" value="1"/>
</dbReference>
<organism evidence="10 11">
    <name type="scientific">Hyalella azteca</name>
    <name type="common">Amphipod</name>
    <dbReference type="NCBI Taxonomy" id="294128"/>
    <lineage>
        <taxon>Eukaryota</taxon>
        <taxon>Metazoa</taxon>
        <taxon>Ecdysozoa</taxon>
        <taxon>Arthropoda</taxon>
        <taxon>Crustacea</taxon>
        <taxon>Multicrustacea</taxon>
        <taxon>Malacostraca</taxon>
        <taxon>Eumalacostraca</taxon>
        <taxon>Peracarida</taxon>
        <taxon>Amphipoda</taxon>
        <taxon>Senticaudata</taxon>
        <taxon>Talitrida</taxon>
        <taxon>Talitroidea</taxon>
        <taxon>Hyalellidae</taxon>
        <taxon>Hyalella</taxon>
    </lineage>
</organism>
<name>A0A8B7NRX6_HYAAZ</name>
<evidence type="ECO:0000313" key="10">
    <source>
        <dbReference type="Proteomes" id="UP000694843"/>
    </source>
</evidence>
<proteinExistence type="inferred from homology"/>
<dbReference type="GO" id="GO:0009117">
    <property type="term" value="P:nucleotide metabolic process"/>
    <property type="evidence" value="ECO:0007669"/>
    <property type="project" value="UniProtKB-KW"/>
</dbReference>
<dbReference type="InterPro" id="IPR023214">
    <property type="entry name" value="HAD_sf"/>
</dbReference>
<dbReference type="SFLD" id="SFLDG01128">
    <property type="entry name" value="C1.4:_5'-Nucleotidase_Like"/>
    <property type="match status" value="1"/>
</dbReference>
<sequence>MSSRTFPLLRQLGYLEKNHVRVKDPVKTEELLQRLISGGFPKLQIVADFDYTLTRVHDETGKRLHCSWGVLDNSPLMPEFYRPESKVLLDKYYPVEISPHLTEQEKIPQMVDWYKQVQELLARSRITSISVRQMVEESNTQLRIGTESLLASLEASEVPVLVFSAGMGDILMHILRKFQLYSPNVKIVSNFFKYDYEDCVVGFENETIHMFNKNENVIHSSPYFKNMSGRNNVILLGDSLGDIKMAHGVPDPGAILKIGFLNDKGSLLPQVEERLSSYEEAFDVVLIDDQTMDAPMAIVKLML</sequence>
<evidence type="ECO:0000256" key="4">
    <source>
        <dbReference type="ARBA" id="ARBA00022723"/>
    </source>
</evidence>
<dbReference type="RefSeq" id="XP_018016499.1">
    <property type="nucleotide sequence ID" value="XM_018161010.2"/>
</dbReference>
<reference evidence="11" key="1">
    <citation type="submission" date="2025-08" db="UniProtKB">
        <authorList>
            <consortium name="RefSeq"/>
        </authorList>
    </citation>
    <scope>IDENTIFICATION</scope>
    <source>
        <tissue evidence="11">Whole organism</tissue>
    </source>
</reference>
<dbReference type="GO" id="GO:0000166">
    <property type="term" value="F:nucleotide binding"/>
    <property type="evidence" value="ECO:0007669"/>
    <property type="project" value="UniProtKB-KW"/>
</dbReference>
<dbReference type="GO" id="GO:0000287">
    <property type="term" value="F:magnesium ion binding"/>
    <property type="evidence" value="ECO:0007669"/>
    <property type="project" value="InterPro"/>
</dbReference>
<evidence type="ECO:0000256" key="1">
    <source>
        <dbReference type="ARBA" id="ARBA00000815"/>
    </source>
</evidence>
<accession>A0A8B7NRX6</accession>
<evidence type="ECO:0000313" key="11">
    <source>
        <dbReference type="RefSeq" id="XP_018016499.1"/>
    </source>
</evidence>
<dbReference type="GeneID" id="108673218"/>
<dbReference type="PANTHER" id="PTHR13045">
    <property type="entry name" value="5'-NUCLEOTIDASE"/>
    <property type="match status" value="1"/>
</dbReference>
<keyword evidence="8 9" id="KW-0546">Nucleotide metabolism</keyword>
<evidence type="ECO:0000256" key="7">
    <source>
        <dbReference type="ARBA" id="ARBA00022842"/>
    </source>
</evidence>
<keyword evidence="5 9" id="KW-0547">Nucleotide-binding</keyword>
<dbReference type="SFLD" id="SFLDS00003">
    <property type="entry name" value="Haloacid_Dehalogenase"/>
    <property type="match status" value="1"/>
</dbReference>
<evidence type="ECO:0000256" key="3">
    <source>
        <dbReference type="ARBA" id="ARBA00012643"/>
    </source>
</evidence>
<evidence type="ECO:0000256" key="9">
    <source>
        <dbReference type="RuleBase" id="RU361276"/>
    </source>
</evidence>
<dbReference type="FunFam" id="1.10.150.340:FF:000001">
    <property type="entry name" value="Cytosolic 5-nucleotidase 3-like"/>
    <property type="match status" value="1"/>
</dbReference>
<dbReference type="CTD" id="37875"/>
<evidence type="ECO:0000256" key="8">
    <source>
        <dbReference type="ARBA" id="ARBA00023080"/>
    </source>
</evidence>
<evidence type="ECO:0000256" key="2">
    <source>
        <dbReference type="ARBA" id="ARBA00008389"/>
    </source>
</evidence>
<dbReference type="InterPro" id="IPR006434">
    <property type="entry name" value="Pyrimidine_nucleotidase_eu"/>
</dbReference>
<keyword evidence="10" id="KW-1185">Reference proteome</keyword>
<dbReference type="OrthoDB" id="10014216at2759"/>
<evidence type="ECO:0000256" key="6">
    <source>
        <dbReference type="ARBA" id="ARBA00022801"/>
    </source>
</evidence>
<comment type="similarity">
    <text evidence="2 9">Belongs to the pyrimidine 5'-nucleotidase family.</text>
</comment>
<dbReference type="EC" id="3.1.3.5" evidence="3 9"/>
<dbReference type="Proteomes" id="UP000694843">
    <property type="component" value="Unplaced"/>
</dbReference>
<dbReference type="InterPro" id="IPR036412">
    <property type="entry name" value="HAD-like_sf"/>
</dbReference>
<dbReference type="KEGG" id="hazt:108673218"/>
<protein>
    <recommendedName>
        <fullName evidence="3 9">5'-nucleotidase</fullName>
        <ecNumber evidence="3 9">3.1.3.5</ecNumber>
    </recommendedName>
</protein>
<keyword evidence="9" id="KW-0963">Cytoplasm</keyword>
<dbReference type="AlphaFoldDB" id="A0A8B7NRX6"/>
<dbReference type="GO" id="GO:0008253">
    <property type="term" value="F:5'-nucleotidase activity"/>
    <property type="evidence" value="ECO:0007669"/>
    <property type="project" value="UniProtKB-EC"/>
</dbReference>
<dbReference type="SUPFAM" id="SSF56784">
    <property type="entry name" value="HAD-like"/>
    <property type="match status" value="1"/>
</dbReference>
<dbReference type="GO" id="GO:0005737">
    <property type="term" value="C:cytoplasm"/>
    <property type="evidence" value="ECO:0007669"/>
    <property type="project" value="UniProtKB-SubCell"/>
</dbReference>
<dbReference type="PANTHER" id="PTHR13045:SF0">
    <property type="entry name" value="7-METHYLGUANOSINE PHOSPHATE-SPECIFIC 5'-NUCLEOTIDASE"/>
    <property type="match status" value="1"/>
</dbReference>